<dbReference type="AlphaFoldDB" id="A0A376MMM0"/>
<sequence>MDVNRAQCITTKEYFSRLYDDICHNLQQTTDDISKLHVDNEDGKKQLNVMMEQLQTLQNNFNHKLNYLKQHAEWDRFTVAFFGETNAGKSTIIESLRIFFDELSRKQLLQNNQNDLQQAEQVLCENLEMLRRDLIQAYSEVANKTRDIRLSAKCLQQIIANESQSRLQILQQQTHAKVSFHVISDCVWLFYSRCRRDGSLVESNMVGG</sequence>
<proteinExistence type="predicted"/>
<dbReference type="SUPFAM" id="SSF52540">
    <property type="entry name" value="P-loop containing nucleoside triphosphate hydrolases"/>
    <property type="match status" value="1"/>
</dbReference>
<keyword evidence="1" id="KW-0812">Transmembrane</keyword>
<evidence type="ECO:0000313" key="1">
    <source>
        <dbReference type="EMBL" id="STG51214.1"/>
    </source>
</evidence>
<dbReference type="EMBL" id="UGAW01000001">
    <property type="protein sequence ID" value="STG51214.1"/>
    <property type="molecule type" value="Genomic_DNA"/>
</dbReference>
<keyword evidence="1" id="KW-0472">Membrane</keyword>
<organism evidence="1 2">
    <name type="scientific">Escherichia coli</name>
    <dbReference type="NCBI Taxonomy" id="562"/>
    <lineage>
        <taxon>Bacteria</taxon>
        <taxon>Pseudomonadati</taxon>
        <taxon>Pseudomonadota</taxon>
        <taxon>Gammaproteobacteria</taxon>
        <taxon>Enterobacterales</taxon>
        <taxon>Enterobacteriaceae</taxon>
        <taxon>Escherichia</taxon>
    </lineage>
</organism>
<dbReference type="Proteomes" id="UP000254817">
    <property type="component" value="Unassembled WGS sequence"/>
</dbReference>
<dbReference type="InterPro" id="IPR027417">
    <property type="entry name" value="P-loop_NTPase"/>
</dbReference>
<protein>
    <submittedName>
        <fullName evidence="1">Putative transmembrane protein</fullName>
    </submittedName>
</protein>
<accession>A0A376MMM0</accession>
<gene>
    <name evidence="1" type="ORF">NCTC11112_01648</name>
</gene>
<reference evidence="1 2" key="1">
    <citation type="submission" date="2018-06" db="EMBL/GenBank/DDBJ databases">
        <authorList>
            <consortium name="Pathogen Informatics"/>
            <person name="Doyle S."/>
        </authorList>
    </citation>
    <scope>NUCLEOTIDE SEQUENCE [LARGE SCALE GENOMIC DNA]</scope>
    <source>
        <strain evidence="1 2">NCTC11112</strain>
    </source>
</reference>
<dbReference type="Gene3D" id="3.40.50.300">
    <property type="entry name" value="P-loop containing nucleotide triphosphate hydrolases"/>
    <property type="match status" value="1"/>
</dbReference>
<evidence type="ECO:0000313" key="2">
    <source>
        <dbReference type="Proteomes" id="UP000254817"/>
    </source>
</evidence>
<name>A0A376MMM0_ECOLX</name>